<feature type="coiled-coil region" evidence="1">
    <location>
        <begin position="972"/>
        <end position="1006"/>
    </location>
</feature>
<keyword evidence="4" id="KW-1185">Reference proteome</keyword>
<reference evidence="3 4" key="1">
    <citation type="journal article" date="2005" name="Science">
        <title>The genome sequence of Trypanosoma cruzi, etiologic agent of Chagas disease.</title>
        <authorList>
            <person name="El-Sayed N.M."/>
            <person name="Myler P.J."/>
            <person name="Bartholomeu D.C."/>
            <person name="Nilsson D."/>
            <person name="Aggarwal G."/>
            <person name="Tran A.N."/>
            <person name="Ghedin E."/>
            <person name="Worthey E.A."/>
            <person name="Delcher A.L."/>
            <person name="Blandin G."/>
            <person name="Westenberger S.J."/>
            <person name="Caler E."/>
            <person name="Cerqueira G.C."/>
            <person name="Branche C."/>
            <person name="Haas B."/>
            <person name="Anupama A."/>
            <person name="Arner E."/>
            <person name="Aslund L."/>
            <person name="Attipoe P."/>
            <person name="Bontempi E."/>
            <person name="Bringaud F."/>
            <person name="Burton P."/>
            <person name="Cadag E."/>
            <person name="Campbell D.A."/>
            <person name="Carrington M."/>
            <person name="Crabtree J."/>
            <person name="Darban H."/>
            <person name="da Silveira J.F."/>
            <person name="de Jong P."/>
            <person name="Edwards K."/>
            <person name="Englund P.T."/>
            <person name="Fazelina G."/>
            <person name="Feldblyum T."/>
            <person name="Ferella M."/>
            <person name="Frasch A.C."/>
            <person name="Gull K."/>
            <person name="Horn D."/>
            <person name="Hou L."/>
            <person name="Huang Y."/>
            <person name="Kindlund E."/>
            <person name="Klingbeil M."/>
            <person name="Kluge S."/>
            <person name="Koo H."/>
            <person name="Lacerda D."/>
            <person name="Levin M.J."/>
            <person name="Lorenzi H."/>
            <person name="Louie T."/>
            <person name="Machado C.R."/>
            <person name="McCulloch R."/>
            <person name="McKenna A."/>
            <person name="Mizuno Y."/>
            <person name="Mottram J.C."/>
            <person name="Nelson S."/>
            <person name="Ochaya S."/>
            <person name="Osoegawa K."/>
            <person name="Pai G."/>
            <person name="Parsons M."/>
            <person name="Pentony M."/>
            <person name="Pettersson U."/>
            <person name="Pop M."/>
            <person name="Ramirez J.L."/>
            <person name="Rinta J."/>
            <person name="Robertson L."/>
            <person name="Salzberg S.L."/>
            <person name="Sanchez D.O."/>
            <person name="Seyler A."/>
            <person name="Sharma R."/>
            <person name="Shetty J."/>
            <person name="Simpson A.J."/>
            <person name="Sisk E."/>
            <person name="Tammi M.T."/>
            <person name="Tarleton R."/>
            <person name="Teixeira S."/>
            <person name="Van Aken S."/>
            <person name="Vogt C."/>
            <person name="Ward P.N."/>
            <person name="Wickstead B."/>
            <person name="Wortman J."/>
            <person name="White O."/>
            <person name="Fraser C.M."/>
            <person name="Stuart K.D."/>
            <person name="Andersson B."/>
        </authorList>
    </citation>
    <scope>NUCLEOTIDE SEQUENCE [LARGE SCALE GENOMIC DNA]</scope>
    <source>
        <strain evidence="3 4">CL Brener</strain>
    </source>
</reference>
<name>Q4E1K5_TRYCC</name>
<feature type="region of interest" description="Disordered" evidence="2">
    <location>
        <begin position="686"/>
        <end position="761"/>
    </location>
</feature>
<evidence type="ECO:0008006" key="5">
    <source>
        <dbReference type="Google" id="ProtNLM"/>
    </source>
</evidence>
<feature type="region of interest" description="Disordered" evidence="2">
    <location>
        <begin position="784"/>
        <end position="803"/>
    </location>
</feature>
<dbReference type="RefSeq" id="XP_820517.1">
    <property type="nucleotide sequence ID" value="XM_815424.1"/>
</dbReference>
<evidence type="ECO:0000313" key="4">
    <source>
        <dbReference type="Proteomes" id="UP000002296"/>
    </source>
</evidence>
<feature type="compositionally biased region" description="Polar residues" evidence="2">
    <location>
        <begin position="938"/>
        <end position="956"/>
    </location>
</feature>
<feature type="compositionally biased region" description="Pro residues" evidence="2">
    <location>
        <begin position="714"/>
        <end position="725"/>
    </location>
</feature>
<comment type="caution">
    <text evidence="3">The sequence shown here is derived from an EMBL/GenBank/DDBJ whole genome shotgun (WGS) entry which is preliminary data.</text>
</comment>
<keyword evidence="1" id="KW-0175">Coiled coil</keyword>
<organism evidence="3 4">
    <name type="scientific">Trypanosoma cruzi (strain CL Brener)</name>
    <dbReference type="NCBI Taxonomy" id="353153"/>
    <lineage>
        <taxon>Eukaryota</taxon>
        <taxon>Discoba</taxon>
        <taxon>Euglenozoa</taxon>
        <taxon>Kinetoplastea</taxon>
        <taxon>Metakinetoplastina</taxon>
        <taxon>Trypanosomatida</taxon>
        <taxon>Trypanosomatidae</taxon>
        <taxon>Trypanosoma</taxon>
        <taxon>Schizotrypanum</taxon>
    </lineage>
</organism>
<feature type="region of interest" description="Disordered" evidence="2">
    <location>
        <begin position="932"/>
        <end position="962"/>
    </location>
</feature>
<feature type="compositionally biased region" description="Basic and acidic residues" evidence="2">
    <location>
        <begin position="692"/>
        <end position="702"/>
    </location>
</feature>
<protein>
    <recommendedName>
        <fullName evidence="5">Kinesin</fullName>
    </recommendedName>
</protein>
<feature type="coiled-coil region" evidence="1">
    <location>
        <begin position="1045"/>
        <end position="1072"/>
    </location>
</feature>
<dbReference type="KEGG" id="tcr:508909.240"/>
<dbReference type="EMBL" id="AAHK01000046">
    <property type="protein sequence ID" value="EAN98666.1"/>
    <property type="molecule type" value="Genomic_DNA"/>
</dbReference>
<dbReference type="GeneID" id="3553218"/>
<dbReference type="AlphaFoldDB" id="Q4E1K5"/>
<evidence type="ECO:0000256" key="1">
    <source>
        <dbReference type="SAM" id="Coils"/>
    </source>
</evidence>
<feature type="coiled-coil region" evidence="1">
    <location>
        <begin position="857"/>
        <end position="891"/>
    </location>
</feature>
<sequence>MLHFLKKFLYACILVYLRHRCSFLLSLSLCGFVCTGIVREERDNAVNMRPAMGGNDGGGGHVTVALNLSAGRCTAAENNQQRSTICVVHSDPTTGDPGGLAMRMPCVWAKTGGEEEEAEGGNNSLAVRTPFLTAEGGEAGALPYAAYTWELARHVATALMQNGGAELLTVTHGASGSGKSIQLFGPTVGDGVAGIEKGRCIHGNGSGLFAAVLQEIFAAADFDPCVALSVVECRPSSDGDDDSHPCNGTMGHMNGDDDDDGDDERMMSIEAIDLLARATDTRSPTGCFMEDYADIPATRYVRCGSVTETLAVLRAALSHSLAWQSVSTALSQGHADVFGMPDTRSNAERRRRAAEAIAAEERQRKEFFGASCTLSGAEFLRPTAGASSHVLLTLLLRYGDGVTSIWRVWDLSGPTVWVDDGSPALRMAFKTHVALSLMAHRYMHRDRLQGGWWNAIPPPEQIEEIIPLFSTSRPGRKGVDGVVAMIEASIQHSCSAVVWIASLRFDACYDDINWEVLEAAASLLAGSDETNGKVIAELRRRRRQENLDAAARVLDMFAIPFSPPAWRLQGPAGRTLLNLSTSSPNASPPMTRTTIATAASRELRLISPKREPEKGVIPAPEKNINSIVSSAGAALIETSATVHNSSVLPLSLPLGTTTVAAADVGISPWASFVDKVPCLEAQCLHRGQRPQNELRERRRECEGQGCSSQSALPLPSPSLLSPPMPSYVSSLGDEAGVRTKSSCGVSPLSPPSVAGTEHPVEPVTTAHELKWKIFSWDTSADEDAAETSSIAGRASQEDGVDSEDVRQWGVGAASLPSNGLTDLASTVRLLLEEPLAKLREISTQYEEEFKLHHRRVIAQLHELLSSDAATLEELQRRVKALVEAEEEVAARALNGGRDAVDQQQRHRYFRRRRETTSVEAFGPSVSLQTTLDREAAGCTSSNGGSDRSNNKNNGESARSCGCEKGRHRKCTAAASTRELLVAERKIRFLERQLLRLEGENIRLRAELPSRRVGGGAVANVRSLEGVFNDILQRCNALYAKKAAEVNRIQRRYDTLLDAFRHLQRQQQQQQEERPTTMMPVAANAALQDAEVMRSEAAKPHFAVAKNRCHSHRVDCSPQVWNNTSPPVDLVAPPSMEHVGDVSAIDHLRRLLLRATKFATPSTGSPPPQDTSNGFALSIDRGSNASCQLHEKEETGDDIFTGLHAFREAAETARNSALRALFVAKRAVQKPQSPLPTSQLLPYAPSSVDSVGGGYTLVTDVHTLPFDAGAALEREEANVYRAVGSLQREAAELEHAAIEAISRERQLLSRVLLT</sequence>
<dbReference type="PaxDb" id="353153-Q4E1K5"/>
<feature type="region of interest" description="Disordered" evidence="2">
    <location>
        <begin position="237"/>
        <end position="261"/>
    </location>
</feature>
<gene>
    <name evidence="3" type="ORF">Tc00.1047053508909.240</name>
</gene>
<dbReference type="Proteomes" id="UP000002296">
    <property type="component" value="Unassembled WGS sequence"/>
</dbReference>
<evidence type="ECO:0000256" key="2">
    <source>
        <dbReference type="SAM" id="MobiDB-lite"/>
    </source>
</evidence>
<accession>Q4E1K5</accession>
<proteinExistence type="predicted"/>
<dbReference type="eggNOG" id="ENOG502SH3I">
    <property type="taxonomic scope" value="Eukaryota"/>
</dbReference>
<dbReference type="InParanoid" id="Q4E1K5"/>
<evidence type="ECO:0000313" key="3">
    <source>
        <dbReference type="EMBL" id="EAN98666.1"/>
    </source>
</evidence>